<comment type="cofactor">
    <cofactor evidence="1">
        <name>Fe(2+)</name>
        <dbReference type="ChEBI" id="CHEBI:29033"/>
    </cofactor>
</comment>
<protein>
    <recommendedName>
        <fullName evidence="4">Phytanoyl-CoA dioxygenase</fullName>
    </recommendedName>
</protein>
<gene>
    <name evidence="2" type="ORF">FX982_04848</name>
</gene>
<dbReference type="RefSeq" id="WP_122534834.1">
    <property type="nucleotide sequence ID" value="NZ_CP053746.1"/>
</dbReference>
<dbReference type="SUPFAM" id="SSF51197">
    <property type="entry name" value="Clavaminate synthase-like"/>
    <property type="match status" value="1"/>
</dbReference>
<name>A0A6M8MFE3_9PSED</name>
<dbReference type="GO" id="GO:0005506">
    <property type="term" value="F:iron ion binding"/>
    <property type="evidence" value="ECO:0007669"/>
    <property type="project" value="UniProtKB-ARBA"/>
</dbReference>
<evidence type="ECO:0000313" key="3">
    <source>
        <dbReference type="Proteomes" id="UP000501989"/>
    </source>
</evidence>
<evidence type="ECO:0008006" key="4">
    <source>
        <dbReference type="Google" id="ProtNLM"/>
    </source>
</evidence>
<dbReference type="AlphaFoldDB" id="A0A6M8MFE3"/>
<dbReference type="InterPro" id="IPR008775">
    <property type="entry name" value="Phytyl_CoA_dOase-like"/>
</dbReference>
<dbReference type="Gene3D" id="2.60.120.620">
    <property type="entry name" value="q2cbj1_9rhob like domain"/>
    <property type="match status" value="1"/>
</dbReference>
<dbReference type="PANTHER" id="PTHR20883">
    <property type="entry name" value="PHYTANOYL-COA DIOXYGENASE DOMAIN CONTAINING 1"/>
    <property type="match status" value="1"/>
</dbReference>
<dbReference type="Proteomes" id="UP000501989">
    <property type="component" value="Chromosome"/>
</dbReference>
<organism evidence="2 3">
    <name type="scientific">Pseudomonas graminis</name>
    <dbReference type="NCBI Taxonomy" id="158627"/>
    <lineage>
        <taxon>Bacteria</taxon>
        <taxon>Pseudomonadati</taxon>
        <taxon>Pseudomonadota</taxon>
        <taxon>Gammaproteobacteria</taxon>
        <taxon>Pseudomonadales</taxon>
        <taxon>Pseudomonadaceae</taxon>
        <taxon>Pseudomonas</taxon>
    </lineage>
</organism>
<accession>A0A6M8MFE3</accession>
<sequence>MNDEAWQNLCADGYVCLPDLMAASEVVRLREDLAQAIERCRSVQVQNAIVQRTEQTAHHILQADTGFIALLARFGEWGVTELLRNMLGGEVILNSFGGLNNLNSTNAYVRNVHRDVRSWSAESMQMAQILVLLDDFTAQNGATLFLAGSHQSPQKPDDNQFEAHASKALGTAGSIYLFDSRIWHAAGVNRTSGPRRCLTLTFTRSNLKPQFDYCRALGSAFCEQQSPDLQQLLGWFARTPSTLHEWYQPEDQRFYRKNQG</sequence>
<dbReference type="KEGG" id="pgg:FX982_04848"/>
<keyword evidence="3" id="KW-1185">Reference proteome</keyword>
<dbReference type="PANTHER" id="PTHR20883:SF48">
    <property type="entry name" value="ECTOINE DIOXYGENASE"/>
    <property type="match status" value="1"/>
</dbReference>
<proteinExistence type="predicted"/>
<evidence type="ECO:0000313" key="2">
    <source>
        <dbReference type="EMBL" id="QKF53854.1"/>
    </source>
</evidence>
<dbReference type="EMBL" id="CP053746">
    <property type="protein sequence ID" value="QKF53854.1"/>
    <property type="molecule type" value="Genomic_DNA"/>
</dbReference>
<dbReference type="Pfam" id="PF05721">
    <property type="entry name" value="PhyH"/>
    <property type="match status" value="1"/>
</dbReference>
<reference evidence="3" key="1">
    <citation type="submission" date="2019-12" db="EMBL/GenBank/DDBJ databases">
        <title>Endophytic bacteria associated with Panax ginseng seedlings.</title>
        <authorList>
            <person name="Park J.M."/>
            <person name="Shin R."/>
            <person name="Jo S.H."/>
        </authorList>
    </citation>
    <scope>NUCLEOTIDE SEQUENCE [LARGE SCALE GENOMIC DNA]</scope>
    <source>
        <strain evidence="3">PgKB30</strain>
    </source>
</reference>
<evidence type="ECO:0000256" key="1">
    <source>
        <dbReference type="ARBA" id="ARBA00001954"/>
    </source>
</evidence>
<dbReference type="GO" id="GO:0016706">
    <property type="term" value="F:2-oxoglutarate-dependent dioxygenase activity"/>
    <property type="evidence" value="ECO:0007669"/>
    <property type="project" value="UniProtKB-ARBA"/>
</dbReference>